<dbReference type="InterPro" id="IPR030392">
    <property type="entry name" value="S74_ICA"/>
</dbReference>
<feature type="signal peptide" evidence="1">
    <location>
        <begin position="1"/>
        <end position="24"/>
    </location>
</feature>
<reference evidence="3 4" key="1">
    <citation type="submission" date="2023-12" db="EMBL/GenBank/DDBJ databases">
        <title>Friends and Foes: Symbiotic and Algicidal bacterial influence on Karenia brevis blooms.</title>
        <authorList>
            <person name="Fei C."/>
            <person name="Mohamed A.R."/>
            <person name="Booker A."/>
            <person name="Arshad M."/>
            <person name="Klass S."/>
            <person name="Ahn S."/>
            <person name="Gilbert P.M."/>
            <person name="Heil C.A."/>
            <person name="Martinez J.M."/>
            <person name="Amin S.A."/>
        </authorList>
    </citation>
    <scope>NUCLEOTIDE SEQUENCE [LARGE SCALE GENOMIC DNA]</scope>
    <source>
        <strain evidence="3 4">CE15</strain>
    </source>
</reference>
<dbReference type="Proteomes" id="UP001382455">
    <property type="component" value="Unassembled WGS sequence"/>
</dbReference>
<comment type="caution">
    <text evidence="3">The sequence shown here is derived from an EMBL/GenBank/DDBJ whole genome shotgun (WGS) entry which is preliminary data.</text>
</comment>
<evidence type="ECO:0000313" key="3">
    <source>
        <dbReference type="EMBL" id="MEI4548480.1"/>
    </source>
</evidence>
<dbReference type="Pfam" id="PF13884">
    <property type="entry name" value="Peptidase_S74"/>
    <property type="match status" value="1"/>
</dbReference>
<proteinExistence type="predicted"/>
<name>A0ABU8ENE2_9GAMM</name>
<accession>A0ABU8ENE2</accession>
<dbReference type="EMBL" id="JBAWKS010000001">
    <property type="protein sequence ID" value="MEI4548480.1"/>
    <property type="molecule type" value="Genomic_DNA"/>
</dbReference>
<sequence>MKTSKLFKTSALSAALFASVNANADQQILDDLIVTFSVCVGNDCVNGENFGFDTLRLKENNLRLHFQDTSNSASFPSNDWRIVANDSSNGGANYLAIEDSTAGRIPFRVEASAPANALYVEADGDIGIKTANPAVDLHVVEGNTPTLRLEQDGSDGFTAQTWDIAGNEANFFVRDVTNGSKLSFRIRPGAPESALDIAGDGDIGIGTSSPDGQFDVAHSSNANNHAFLIDPSSNVGVNIDNGYTPSGLFDVQTTGGVSRLSVSSSGRVNAATPFGTASASDIALLVGEESRFSTYFLGHTINSGLDNAADDANLVFNYKGHQAGTSYFRDTLFFDGKANLIGGFDGSGAGLALGQRDATNILTVVQGSATDPIADAWTTYSSRRWKTNIQTIENAIEKVMSMRGVTYDWKNSGKSDIGFIAEEVGEILPEIVAYEKNGVDAKSVDYSRVVPLLIEAIKAQQVELELLQKIVSESN</sequence>
<keyword evidence="4" id="KW-1185">Reference proteome</keyword>
<dbReference type="RefSeq" id="WP_336434428.1">
    <property type="nucleotide sequence ID" value="NZ_JBAWKS010000001.1"/>
</dbReference>
<keyword evidence="1" id="KW-0732">Signal</keyword>
<evidence type="ECO:0000313" key="4">
    <source>
        <dbReference type="Proteomes" id="UP001382455"/>
    </source>
</evidence>
<feature type="domain" description="Peptidase S74" evidence="2">
    <location>
        <begin position="381"/>
        <end position="471"/>
    </location>
</feature>
<feature type="chain" id="PRO_5045491452" evidence="1">
    <location>
        <begin position="25"/>
        <end position="475"/>
    </location>
</feature>
<dbReference type="PROSITE" id="PS51688">
    <property type="entry name" value="ICA"/>
    <property type="match status" value="1"/>
</dbReference>
<gene>
    <name evidence="3" type="ORF">WAE96_02000</name>
</gene>
<protein>
    <submittedName>
        <fullName evidence="3">Tail fiber domain-containing protein</fullName>
    </submittedName>
</protein>
<organism evidence="3 4">
    <name type="scientific">Pseudoalteromonas spongiae</name>
    <dbReference type="NCBI Taxonomy" id="298657"/>
    <lineage>
        <taxon>Bacteria</taxon>
        <taxon>Pseudomonadati</taxon>
        <taxon>Pseudomonadota</taxon>
        <taxon>Gammaproteobacteria</taxon>
        <taxon>Alteromonadales</taxon>
        <taxon>Pseudoalteromonadaceae</taxon>
        <taxon>Pseudoalteromonas</taxon>
    </lineage>
</organism>
<evidence type="ECO:0000259" key="2">
    <source>
        <dbReference type="PROSITE" id="PS51688"/>
    </source>
</evidence>
<evidence type="ECO:0000256" key="1">
    <source>
        <dbReference type="SAM" id="SignalP"/>
    </source>
</evidence>